<feature type="compositionally biased region" description="Basic and acidic residues" evidence="1">
    <location>
        <begin position="145"/>
        <end position="155"/>
    </location>
</feature>
<feature type="domain" description="Biotin-protein ligase N-terminal" evidence="2">
    <location>
        <begin position="45"/>
        <end position="87"/>
    </location>
</feature>
<evidence type="ECO:0000259" key="2">
    <source>
        <dbReference type="Pfam" id="PF09825"/>
    </source>
</evidence>
<gene>
    <name evidence="3" type="ORF">KL86DPRO_20393</name>
</gene>
<dbReference type="AlphaFoldDB" id="A0A212JZK4"/>
<name>A0A212JZK4_9DELT</name>
<dbReference type="SUPFAM" id="SSF52317">
    <property type="entry name" value="Class I glutamine amidotransferase-like"/>
    <property type="match status" value="1"/>
</dbReference>
<dbReference type="EMBL" id="FLUQ01000002">
    <property type="protein sequence ID" value="SBW04894.1"/>
    <property type="molecule type" value="Genomic_DNA"/>
</dbReference>
<evidence type="ECO:0000313" key="3">
    <source>
        <dbReference type="EMBL" id="SBW04894.1"/>
    </source>
</evidence>
<evidence type="ECO:0000256" key="1">
    <source>
        <dbReference type="SAM" id="MobiDB-lite"/>
    </source>
</evidence>
<protein>
    <recommendedName>
        <fullName evidence="2">Biotin-protein ligase N-terminal domain-containing protein</fullName>
    </recommendedName>
</protein>
<dbReference type="InterPro" id="IPR019197">
    <property type="entry name" value="Biotin-prot_ligase_N"/>
</dbReference>
<feature type="region of interest" description="Disordered" evidence="1">
    <location>
        <begin position="132"/>
        <end position="171"/>
    </location>
</feature>
<reference evidence="3" key="1">
    <citation type="submission" date="2016-04" db="EMBL/GenBank/DDBJ databases">
        <authorList>
            <person name="Evans L.H."/>
            <person name="Alamgir A."/>
            <person name="Owens N."/>
            <person name="Weber N.D."/>
            <person name="Virtaneva K."/>
            <person name="Barbian K."/>
            <person name="Babar A."/>
            <person name="Rosenke K."/>
        </authorList>
    </citation>
    <scope>NUCLEOTIDE SEQUENCE</scope>
    <source>
        <strain evidence="3">86</strain>
    </source>
</reference>
<accession>A0A212JZK4</accession>
<dbReference type="Pfam" id="PF09825">
    <property type="entry name" value="BPL_N"/>
    <property type="match status" value="1"/>
</dbReference>
<sequence>MMYVLWDASDIWGPLALWGLRGLGVPHRIVRAADIAAGLLDRPDAKLLLVPGGFSRHKDAALGDAGRDAVRRFVNTGGSYLGFCGGAGLALAGGHSLGICPWGRAGYENRIQHYMSGHFYVTLKDEQNACAAEPEQDAAPCPAPDPEHDVTHLDSQRGPAHRALAGMQGARPSLPEPGLSPLSLLPPSPLLPVWWPGRFAPGDENGVTVLARYDEPGPDFWLADLPVADLPPSVFADWEEKYGFSLSPSFLRGEPCVIHGRYGQGQYVLAYSHLETPESPDANLWLAHLLRTLGGGSPERALVPAWDLDNLTPAWEDPDLLMLWKRFAILLDSGRAAGLFFTRSSWLMGWRTGLPGAICNTVRAHLHTALSLPACPEAAAYWDGAREAFVPAFRAFAKRATNYLLAERLAMTLSKDLPETLVPEKLLAERTAIFGASGMAAHTGGMLAELLPVLDELAFLQIRGNAAR</sequence>
<dbReference type="InterPro" id="IPR029062">
    <property type="entry name" value="Class_I_gatase-like"/>
</dbReference>
<organism evidence="3">
    <name type="scientific">uncultured delta proteobacterium</name>
    <dbReference type="NCBI Taxonomy" id="34034"/>
    <lineage>
        <taxon>Bacteria</taxon>
        <taxon>Deltaproteobacteria</taxon>
        <taxon>environmental samples</taxon>
    </lineage>
</organism>
<proteinExistence type="predicted"/>